<organism evidence="1 2">
    <name type="scientific">Fusarium decemcellulare</name>
    <dbReference type="NCBI Taxonomy" id="57161"/>
    <lineage>
        <taxon>Eukaryota</taxon>
        <taxon>Fungi</taxon>
        <taxon>Dikarya</taxon>
        <taxon>Ascomycota</taxon>
        <taxon>Pezizomycotina</taxon>
        <taxon>Sordariomycetes</taxon>
        <taxon>Hypocreomycetidae</taxon>
        <taxon>Hypocreales</taxon>
        <taxon>Nectriaceae</taxon>
        <taxon>Fusarium</taxon>
        <taxon>Fusarium decemcellulare species complex</taxon>
    </lineage>
</organism>
<comment type="caution">
    <text evidence="1">The sequence shown here is derived from an EMBL/GenBank/DDBJ whole genome shotgun (WGS) entry which is preliminary data.</text>
</comment>
<gene>
    <name evidence="1" type="ORF">NM208_g7521</name>
</gene>
<proteinExistence type="predicted"/>
<dbReference type="EMBL" id="JANRMS010000780">
    <property type="protein sequence ID" value="KAJ3534485.1"/>
    <property type="molecule type" value="Genomic_DNA"/>
</dbReference>
<sequence>MAIYSVLSSQALEAVMTFRVCGIITACILAIAILVSEVRTYRRLAHVPGPRRLALTNLFMANKQAQGLSRQEFNSLMKKYGPLVRIGPNQVITSDPNTIKKMSAARSAYTRTPSYKLLKLDPVQDNILSILDDAHHKALKSKMGPGYSGKENGSFEPGIDKHVASFVNLIETEYLSTADKFRPMDLGTKSSYFTLDVISELGFGASFGFLKENEDLHQYVETSRRFFPFATAIGQLPMLVEMRYWWPMNKFVPKPSDSVGFGRLMRFAAGFVDSRLETGSKPGKDMMQSFVNQGLSRGELMQEVFVQTVAGADTTAAAIRATFLGLLGNPRALAKLHTEIEHGIVSGGISSPIKDSEAQGMPYLQAVIHESLRMWPPAAGTNPRLVPPDGDNLLGYDLPAGTYVSQDIIGIMHRVDIFGPDAEVFNPDRWIEAEALPERLKHMKDTVELVFSHGKYMCLGKTIVRMELNKIFVELLRRFDFSVVNSERPAKFFPSAIMFLDDFWVRISKRQDSV</sequence>
<keyword evidence="2" id="KW-1185">Reference proteome</keyword>
<protein>
    <submittedName>
        <fullName evidence="1">Uncharacterized protein</fullName>
    </submittedName>
</protein>
<name>A0ACC1S905_9HYPO</name>
<evidence type="ECO:0000313" key="2">
    <source>
        <dbReference type="Proteomes" id="UP001148629"/>
    </source>
</evidence>
<dbReference type="Proteomes" id="UP001148629">
    <property type="component" value="Unassembled WGS sequence"/>
</dbReference>
<reference evidence="1" key="1">
    <citation type="submission" date="2022-08" db="EMBL/GenBank/DDBJ databases">
        <title>Genome Sequence of Fusarium decemcellulare.</title>
        <authorList>
            <person name="Buettner E."/>
        </authorList>
    </citation>
    <scope>NUCLEOTIDE SEQUENCE</scope>
    <source>
        <strain evidence="1">Babe19</strain>
    </source>
</reference>
<evidence type="ECO:0000313" key="1">
    <source>
        <dbReference type="EMBL" id="KAJ3534485.1"/>
    </source>
</evidence>
<accession>A0ACC1S905</accession>